<dbReference type="AlphaFoldDB" id="A0A7S0WWP4"/>
<comment type="similarity">
    <text evidence="4">Belongs to the ELP5 family.</text>
</comment>
<dbReference type="InterPro" id="IPR027417">
    <property type="entry name" value="P-loop_NTPase"/>
</dbReference>
<evidence type="ECO:0000256" key="4">
    <source>
        <dbReference type="ARBA" id="ARBA00009567"/>
    </source>
</evidence>
<feature type="compositionally biased region" description="Acidic residues" evidence="9">
    <location>
        <begin position="387"/>
        <end position="406"/>
    </location>
</feature>
<protein>
    <recommendedName>
        <fullName evidence="5">Elongator complex protein 5</fullName>
    </recommendedName>
</protein>
<feature type="compositionally biased region" description="Low complexity" evidence="9">
    <location>
        <begin position="362"/>
        <end position="373"/>
    </location>
</feature>
<evidence type="ECO:0000313" key="10">
    <source>
        <dbReference type="EMBL" id="CAD8687227.1"/>
    </source>
</evidence>
<keyword evidence="6" id="KW-0963">Cytoplasm</keyword>
<dbReference type="InterPro" id="IPR019519">
    <property type="entry name" value="Elp5"/>
</dbReference>
<gene>
    <name evidence="10" type="ORF">CLEI1391_LOCUS13327</name>
</gene>
<dbReference type="GO" id="GO:0005829">
    <property type="term" value="C:cytosol"/>
    <property type="evidence" value="ECO:0007669"/>
    <property type="project" value="TreeGrafter"/>
</dbReference>
<proteinExistence type="inferred from homology"/>
<dbReference type="PANTHER" id="PTHR15641:SF1">
    <property type="entry name" value="ELONGATOR COMPLEX PROTEIN 5"/>
    <property type="match status" value="1"/>
</dbReference>
<evidence type="ECO:0000256" key="2">
    <source>
        <dbReference type="ARBA" id="ARBA00004496"/>
    </source>
</evidence>
<dbReference type="UniPathway" id="UPA00988"/>
<dbReference type="Gene3D" id="3.40.50.300">
    <property type="entry name" value="P-loop containing nucleotide triphosphate hydrolases"/>
    <property type="match status" value="1"/>
</dbReference>
<keyword evidence="7" id="KW-0819">tRNA processing</keyword>
<dbReference type="GO" id="GO:0002098">
    <property type="term" value="P:tRNA wobble uridine modification"/>
    <property type="evidence" value="ECO:0007669"/>
    <property type="project" value="InterPro"/>
</dbReference>
<evidence type="ECO:0000256" key="9">
    <source>
        <dbReference type="SAM" id="MobiDB-lite"/>
    </source>
</evidence>
<evidence type="ECO:0000256" key="3">
    <source>
        <dbReference type="ARBA" id="ARBA00005043"/>
    </source>
</evidence>
<reference evidence="10" key="1">
    <citation type="submission" date="2021-01" db="EMBL/GenBank/DDBJ databases">
        <authorList>
            <person name="Corre E."/>
            <person name="Pelletier E."/>
            <person name="Niang G."/>
            <person name="Scheremetjew M."/>
            <person name="Finn R."/>
            <person name="Kale V."/>
            <person name="Holt S."/>
            <person name="Cochrane G."/>
            <person name="Meng A."/>
            <person name="Brown T."/>
            <person name="Cohen L."/>
        </authorList>
    </citation>
    <scope>NUCLEOTIDE SEQUENCE</scope>
    <source>
        <strain evidence="10">SAG 11-49</strain>
    </source>
</reference>
<comment type="pathway">
    <text evidence="3">tRNA modification; 5-methoxycarbonylmethyl-2-thiouridine-tRNA biosynthesis.</text>
</comment>
<name>A0A7S0WWP4_9CHLO</name>
<dbReference type="GO" id="GO:0005634">
    <property type="term" value="C:nucleus"/>
    <property type="evidence" value="ECO:0007669"/>
    <property type="project" value="UniProtKB-SubCell"/>
</dbReference>
<dbReference type="PANTHER" id="PTHR15641">
    <property type="entry name" value="ELONGATOR COMPLEX PROTEIN 5"/>
    <property type="match status" value="1"/>
</dbReference>
<evidence type="ECO:0000256" key="1">
    <source>
        <dbReference type="ARBA" id="ARBA00004123"/>
    </source>
</evidence>
<evidence type="ECO:0000256" key="8">
    <source>
        <dbReference type="ARBA" id="ARBA00023242"/>
    </source>
</evidence>
<dbReference type="Pfam" id="PF10483">
    <property type="entry name" value="Elong_Iki1"/>
    <property type="match status" value="1"/>
</dbReference>
<dbReference type="EMBL" id="HBFB01023650">
    <property type="protein sequence ID" value="CAD8687227.1"/>
    <property type="molecule type" value="Transcribed_RNA"/>
</dbReference>
<evidence type="ECO:0000256" key="6">
    <source>
        <dbReference type="ARBA" id="ARBA00022490"/>
    </source>
</evidence>
<evidence type="ECO:0000256" key="5">
    <source>
        <dbReference type="ARBA" id="ARBA00020264"/>
    </source>
</evidence>
<accession>A0A7S0WWP4</accession>
<sequence length="406" mass="43183">MEGCVRHLRDGAVDDQHGAAVVLFCDDLDTIGGRELINQACSSYLQALEQQRSQACSILHVSTSEAGVNFQEHHAVMRMDACSDPAGWLRSAGMASTSGASAVMDSLHGDGGVRRLHTAINQHISSYTRGNRQLCIVIDSVTPLLLHHPLTQLLRMLEELAMHGSVSCIITSVHKDVHEPRVLAGLERIATCVASLRPVTGLQQRALAHALDMAPHGCVDFQYKARRAGRMRAESAFYALLTDGTVSLFAPPEHLASLMTPEALVALSVGKLTKAGSEGAGKAASGSQASSAPIKAVVEETALTMAGSMRLTLSAEEQQARQSVVLPYEHQGQGTAYKTGDWKDYLPESAGGRAGQQHISQAAVPGAAAAPVGEPKQLGQIIYTRDSDDEDGLHDTDSDPDDDLDI</sequence>
<dbReference type="GO" id="GO:0033588">
    <property type="term" value="C:elongator holoenzyme complex"/>
    <property type="evidence" value="ECO:0007669"/>
    <property type="project" value="InterPro"/>
</dbReference>
<dbReference type="GO" id="GO:0000049">
    <property type="term" value="F:tRNA binding"/>
    <property type="evidence" value="ECO:0007669"/>
    <property type="project" value="TreeGrafter"/>
</dbReference>
<comment type="subcellular location">
    <subcellularLocation>
        <location evidence="2">Cytoplasm</location>
    </subcellularLocation>
    <subcellularLocation>
        <location evidence="1">Nucleus</location>
    </subcellularLocation>
</comment>
<evidence type="ECO:0000256" key="7">
    <source>
        <dbReference type="ARBA" id="ARBA00022694"/>
    </source>
</evidence>
<keyword evidence="8" id="KW-0539">Nucleus</keyword>
<feature type="region of interest" description="Disordered" evidence="9">
    <location>
        <begin position="348"/>
        <end position="406"/>
    </location>
</feature>
<organism evidence="10">
    <name type="scientific">Chlamydomonas leiostraca</name>
    <dbReference type="NCBI Taxonomy" id="1034604"/>
    <lineage>
        <taxon>Eukaryota</taxon>
        <taxon>Viridiplantae</taxon>
        <taxon>Chlorophyta</taxon>
        <taxon>core chlorophytes</taxon>
        <taxon>Chlorophyceae</taxon>
        <taxon>CS clade</taxon>
        <taxon>Chlamydomonadales</taxon>
        <taxon>Chlamydomonadaceae</taxon>
        <taxon>Chlamydomonas</taxon>
    </lineage>
</organism>
<dbReference type="CDD" id="cd19496">
    <property type="entry name" value="Elp5"/>
    <property type="match status" value="1"/>
</dbReference>